<name>A0A182HVM1_ANOAR</name>
<sequence length="321" mass="36165">MLQDISEGGIQSNDYDFDLNGSVDEDAESEDNVTMILVENSSDEESRDLAEDSTTAHVCNNHNNINECLRDWAIIHNEPRSSVNEILAIFRKWTEFIVPKDSRTLLKTPTTIRYQIQTVAGGEFWYKGIYTNLKHLFKSNTPLVDEISIHLFMDGIPLHKGGPTQLWPILMRVVELPLAPIMMIAVFCGSSKPSCLEAYLRQLIEEANELISAGFQIGGKTLGFNVKAIIADLPARAFVKATTNFNGYHGCMRCTCVGEWHRAGKKIIFDAVGAPLRTDEGFRRRECPGHHQVWRSPLEDLKNFDMVNNVPTERMHLSDLG</sequence>
<dbReference type="EnsemblMetazoa" id="AARA005341-RA">
    <property type="protein sequence ID" value="AARA005341-PA"/>
    <property type="gene ID" value="AARA005341"/>
</dbReference>
<dbReference type="EMBL" id="APCN01005804">
    <property type="status" value="NOT_ANNOTATED_CDS"/>
    <property type="molecule type" value="Genomic_DNA"/>
</dbReference>
<protein>
    <recommendedName>
        <fullName evidence="4">Transposase domain-containing protein</fullName>
    </recommendedName>
</protein>
<evidence type="ECO:0000256" key="1">
    <source>
        <dbReference type="SAM" id="MobiDB-lite"/>
    </source>
</evidence>
<keyword evidence="3" id="KW-1185">Reference proteome</keyword>
<dbReference type="AlphaFoldDB" id="A0A182HVM1"/>
<accession>A0A182HVM1</accession>
<dbReference type="VEuPathDB" id="VectorBase:AARA21_004333"/>
<dbReference type="PANTHER" id="PTHR33053:SF9">
    <property type="entry name" value="AGAP000105-PA"/>
    <property type="match status" value="1"/>
</dbReference>
<organism evidence="2 3">
    <name type="scientific">Anopheles arabiensis</name>
    <name type="common">Mosquito</name>
    <dbReference type="NCBI Taxonomy" id="7173"/>
    <lineage>
        <taxon>Eukaryota</taxon>
        <taxon>Metazoa</taxon>
        <taxon>Ecdysozoa</taxon>
        <taxon>Arthropoda</taxon>
        <taxon>Hexapoda</taxon>
        <taxon>Insecta</taxon>
        <taxon>Pterygota</taxon>
        <taxon>Neoptera</taxon>
        <taxon>Endopterygota</taxon>
        <taxon>Diptera</taxon>
        <taxon>Nematocera</taxon>
        <taxon>Culicoidea</taxon>
        <taxon>Culicidae</taxon>
        <taxon>Anophelinae</taxon>
        <taxon>Anopheles</taxon>
    </lineage>
</organism>
<evidence type="ECO:0008006" key="4">
    <source>
        <dbReference type="Google" id="ProtNLM"/>
    </source>
</evidence>
<evidence type="ECO:0000313" key="3">
    <source>
        <dbReference type="Proteomes" id="UP000075840"/>
    </source>
</evidence>
<dbReference type="Proteomes" id="UP000075840">
    <property type="component" value="Unassembled WGS sequence"/>
</dbReference>
<evidence type="ECO:0000313" key="2">
    <source>
        <dbReference type="EnsemblMetazoa" id="AARA005341-PA"/>
    </source>
</evidence>
<reference evidence="2" key="1">
    <citation type="submission" date="2022-08" db="UniProtKB">
        <authorList>
            <consortium name="EnsemblMetazoa"/>
        </authorList>
    </citation>
    <scope>IDENTIFICATION</scope>
    <source>
        <strain evidence="2">Dongola</strain>
    </source>
</reference>
<feature type="region of interest" description="Disordered" evidence="1">
    <location>
        <begin position="1"/>
        <end position="29"/>
    </location>
</feature>
<proteinExistence type="predicted"/>
<dbReference type="PANTHER" id="PTHR33053">
    <property type="entry name" value="PROTEIN, PUTATIVE-RELATED"/>
    <property type="match status" value="1"/>
</dbReference>
<dbReference type="VEuPathDB" id="VectorBase:AARA005341"/>